<dbReference type="InterPro" id="IPR000961">
    <property type="entry name" value="AGC-kinase_C"/>
</dbReference>
<evidence type="ECO:0000256" key="2">
    <source>
        <dbReference type="ARBA" id="ARBA00012513"/>
    </source>
</evidence>
<evidence type="ECO:0000313" key="17">
    <source>
        <dbReference type="EMBL" id="KAL2462823.1"/>
    </source>
</evidence>
<keyword evidence="4" id="KW-0597">Phosphoprotein</keyword>
<evidence type="ECO:0000256" key="9">
    <source>
        <dbReference type="ARBA" id="ARBA00022777"/>
    </source>
</evidence>
<reference evidence="18" key="1">
    <citation type="submission" date="2024-07" db="EMBL/GenBank/DDBJ databases">
        <title>Two chromosome-level genome assemblies of Korean endemic species Abeliophyllum distichum and Forsythia ovata (Oleaceae).</title>
        <authorList>
            <person name="Jang H."/>
        </authorList>
    </citation>
    <scope>NUCLEOTIDE SEQUENCE [LARGE SCALE GENOMIC DNA]</scope>
</reference>
<dbReference type="PROSITE" id="PS00108">
    <property type="entry name" value="PROTEIN_KINASE_ST"/>
    <property type="match status" value="1"/>
</dbReference>
<dbReference type="InterPro" id="IPR011009">
    <property type="entry name" value="Kinase-like_dom_sf"/>
</dbReference>
<name>A0ABD1PFY6_9LAMI</name>
<keyword evidence="11" id="KW-0067">ATP-binding</keyword>
<proteinExistence type="inferred from homology"/>
<protein>
    <recommendedName>
        <fullName evidence="2">non-specific serine/threonine protein kinase</fullName>
        <ecNumber evidence="2">2.7.11.1</ecNumber>
    </recommendedName>
</protein>
<dbReference type="InterPro" id="IPR058783">
    <property type="entry name" value="IREH1/IRE-like_N"/>
</dbReference>
<feature type="compositionally biased region" description="Polar residues" evidence="14">
    <location>
        <begin position="311"/>
        <end position="321"/>
    </location>
</feature>
<evidence type="ECO:0000256" key="11">
    <source>
        <dbReference type="ARBA" id="ARBA00022840"/>
    </source>
</evidence>
<dbReference type="FunFam" id="3.30.200.20:FF:000147">
    <property type="entry name" value="probable serine/threonine protein kinase IREH1"/>
    <property type="match status" value="1"/>
</dbReference>
<feature type="compositionally biased region" description="Basic and acidic residues" evidence="14">
    <location>
        <begin position="322"/>
        <end position="332"/>
    </location>
</feature>
<keyword evidence="18" id="KW-1185">Reference proteome</keyword>
<keyword evidence="10" id="KW-0862">Zinc</keyword>
<feature type="region of interest" description="Disordered" evidence="14">
    <location>
        <begin position="311"/>
        <end position="332"/>
    </location>
</feature>
<dbReference type="PANTHER" id="PTHR24356:SF1">
    <property type="entry name" value="SERINE_THREONINE-PROTEIN KINASE GREATWALL"/>
    <property type="match status" value="1"/>
</dbReference>
<feature type="domain" description="Protein kinase" evidence="15">
    <location>
        <begin position="688"/>
        <end position="977"/>
    </location>
</feature>
<feature type="compositionally biased region" description="Low complexity" evidence="14">
    <location>
        <begin position="1029"/>
        <end position="1038"/>
    </location>
</feature>
<evidence type="ECO:0000256" key="5">
    <source>
        <dbReference type="ARBA" id="ARBA00022679"/>
    </source>
</evidence>
<evidence type="ECO:0000259" key="16">
    <source>
        <dbReference type="PROSITE" id="PS51285"/>
    </source>
</evidence>
<dbReference type="AlphaFoldDB" id="A0ABD1PFY6"/>
<dbReference type="Proteomes" id="UP001604277">
    <property type="component" value="Unassembled WGS sequence"/>
</dbReference>
<dbReference type="PROSITE" id="PS51285">
    <property type="entry name" value="AGC_KINASE_CTER"/>
    <property type="match status" value="1"/>
</dbReference>
<keyword evidence="7" id="KW-0547">Nucleotide-binding</keyword>
<keyword evidence="9 17" id="KW-0418">Kinase</keyword>
<evidence type="ECO:0000256" key="4">
    <source>
        <dbReference type="ARBA" id="ARBA00022553"/>
    </source>
</evidence>
<dbReference type="Pfam" id="PF26031">
    <property type="entry name" value="IREH1"/>
    <property type="match status" value="1"/>
</dbReference>
<keyword evidence="6" id="KW-0479">Metal-binding</keyword>
<evidence type="ECO:0000256" key="1">
    <source>
        <dbReference type="ARBA" id="ARBA00009903"/>
    </source>
</evidence>
<dbReference type="Pfam" id="PF00069">
    <property type="entry name" value="Pkinase"/>
    <property type="match status" value="1"/>
</dbReference>
<feature type="compositionally biased region" description="Low complexity" evidence="14">
    <location>
        <begin position="256"/>
        <end position="267"/>
    </location>
</feature>
<evidence type="ECO:0000256" key="12">
    <source>
        <dbReference type="ARBA" id="ARBA00047899"/>
    </source>
</evidence>
<dbReference type="EMBL" id="JBFOLJ010000020">
    <property type="protein sequence ID" value="KAL2462823.1"/>
    <property type="molecule type" value="Genomic_DNA"/>
</dbReference>
<evidence type="ECO:0000256" key="14">
    <source>
        <dbReference type="SAM" id="MobiDB-lite"/>
    </source>
</evidence>
<feature type="region of interest" description="Disordered" evidence="14">
    <location>
        <begin position="529"/>
        <end position="551"/>
    </location>
</feature>
<dbReference type="InterPro" id="IPR000719">
    <property type="entry name" value="Prot_kinase_dom"/>
</dbReference>
<dbReference type="PANTHER" id="PTHR24356">
    <property type="entry name" value="SERINE/THREONINE-PROTEIN KINASE"/>
    <property type="match status" value="1"/>
</dbReference>
<feature type="region of interest" description="Disordered" evidence="14">
    <location>
        <begin position="848"/>
        <end position="878"/>
    </location>
</feature>
<dbReference type="SUPFAM" id="SSF56112">
    <property type="entry name" value="Protein kinase-like (PK-like)"/>
    <property type="match status" value="1"/>
</dbReference>
<evidence type="ECO:0000256" key="3">
    <source>
        <dbReference type="ARBA" id="ARBA00022527"/>
    </source>
</evidence>
<evidence type="ECO:0000256" key="10">
    <source>
        <dbReference type="ARBA" id="ARBA00022833"/>
    </source>
</evidence>
<feature type="region of interest" description="Disordered" evidence="14">
    <location>
        <begin position="248"/>
        <end position="267"/>
    </location>
</feature>
<dbReference type="GO" id="GO:0004674">
    <property type="term" value="F:protein serine/threonine kinase activity"/>
    <property type="evidence" value="ECO:0007669"/>
    <property type="project" value="UniProtKB-KW"/>
</dbReference>
<feature type="domain" description="AGC-kinase C-terminal" evidence="16">
    <location>
        <begin position="978"/>
        <end position="1082"/>
    </location>
</feature>
<dbReference type="GO" id="GO:0008270">
    <property type="term" value="F:zinc ion binding"/>
    <property type="evidence" value="ECO:0007669"/>
    <property type="project" value="UniProtKB-KW"/>
</dbReference>
<dbReference type="InterPro" id="IPR008271">
    <property type="entry name" value="Ser/Thr_kinase_AS"/>
</dbReference>
<sequence length="1100" mass="122937">MLGLPARILYHGCCISYFELATIVLQGRFNSSWGHSGGVRSSDVCTPEIKTSYDCENPKESESPRFQAILRVTSAPRKRVPGDIKSFSHELNSKGVRPYPFWKPRRLNNLEEVLTMIKTKFDKAKEEVDSDLHVFAADLVGILEKNVESHPEWQETIEDLLVLARSCAMTSPGEFWLQCEGIVQELDDRRQELPMGMLKQLHTRMLFILTRCTRLLQFHKESGFAEDDHVFQLRQSLQPADKHVSLGVERDENILSPSKASKAPSARKYYSQEQHGLEWKRDYAVKGIFQPSSADAAKDLDSAVGRNRMASWNQFPSSSGKSPKEAASAKEQNDNIIEASKILNNRRGIHDADLATATATATANVTELPLAKDSVGQSSMPTKHQHKVSWGYWGDQPGIADDSSIICRICEEEVPTLHVEDHSRICAIADRCDQKGLSVNERLLRISGTLEKLMDSFSQKDYQHAVGSPDVVKVSNSSVTEESDPLSPKLSDWSRRGSEDTLDCFPETDNSVFMDELKGLPSMLCKTRFGPKSDQGMTTSSAGSMTPRSPLMTPTTSQIDLLLSGKGAFSEHGDLPQMNELADIARCVANTPLDDDRSLSYLLSCLEDLKVVTDRRKFDALTVETFGARIEKLIREKYLQLCELVDDDKVDITSTVIDEEAPLEDDVVRSLRNSPIHSTKDRTSIDDFEIIKPISRGAFGRVFLAKKRTTGDLFAIKVLKKADMIRKNAVESILAERDILISVRNPFVVRFFYSFTCRENLYLVMEYLNGGDLYSLLRNLGCLDEDVARVYIAEVVLALEYLHSLRVVHRDLKPDNLLIAHDGHIKLTDFGLSKVGLINSTDDLSGPAVSGTSLMEDDEPQLSASEHQQERRKKRSAVGTPDYLAPEILLGTGHGFTADWWSVGVILFELIVGIPPFNAEHPQKIFDNILNCKIPWPQVPEEMSPEAHDLIDQLLTEDPNERLGARGASEVKQHPFFRDINWYTLARQKAAFVPASESALDTSYFTSRFSWNPSDEHVYAASEFEDSSDNGSMSDTSSCPSNRHDELGDECGGLAEFNSGSDINYSFSNFSFKNLSQLASINYDLLTKGWKDDPPTNSSA</sequence>
<comment type="catalytic activity">
    <reaction evidence="12">
        <text>L-threonyl-[protein] + ATP = O-phospho-L-threonyl-[protein] + ADP + H(+)</text>
        <dbReference type="Rhea" id="RHEA:46608"/>
        <dbReference type="Rhea" id="RHEA-COMP:11060"/>
        <dbReference type="Rhea" id="RHEA-COMP:11605"/>
        <dbReference type="ChEBI" id="CHEBI:15378"/>
        <dbReference type="ChEBI" id="CHEBI:30013"/>
        <dbReference type="ChEBI" id="CHEBI:30616"/>
        <dbReference type="ChEBI" id="CHEBI:61977"/>
        <dbReference type="ChEBI" id="CHEBI:456216"/>
        <dbReference type="EC" id="2.7.11.1"/>
    </reaction>
</comment>
<evidence type="ECO:0000256" key="13">
    <source>
        <dbReference type="ARBA" id="ARBA00048679"/>
    </source>
</evidence>
<comment type="caution">
    <text evidence="17">The sequence shown here is derived from an EMBL/GenBank/DDBJ whole genome shotgun (WGS) entry which is preliminary data.</text>
</comment>
<keyword evidence="5" id="KW-0808">Transferase</keyword>
<gene>
    <name evidence="17" type="ORF">Fot_54060</name>
</gene>
<dbReference type="InterPro" id="IPR050236">
    <property type="entry name" value="Ser_Thr_kinase_AGC"/>
</dbReference>
<feature type="region of interest" description="Disordered" evidence="14">
    <location>
        <begin position="474"/>
        <end position="494"/>
    </location>
</feature>
<dbReference type="Gene3D" id="3.30.200.20">
    <property type="entry name" value="Phosphorylase Kinase, domain 1"/>
    <property type="match status" value="1"/>
</dbReference>
<dbReference type="GO" id="GO:0005524">
    <property type="term" value="F:ATP binding"/>
    <property type="evidence" value="ECO:0007669"/>
    <property type="project" value="UniProtKB-KW"/>
</dbReference>
<evidence type="ECO:0000256" key="7">
    <source>
        <dbReference type="ARBA" id="ARBA00022741"/>
    </source>
</evidence>
<dbReference type="SMART" id="SM00220">
    <property type="entry name" value="S_TKc"/>
    <property type="match status" value="1"/>
</dbReference>
<dbReference type="Gene3D" id="1.10.510.10">
    <property type="entry name" value="Transferase(Phosphotransferase) domain 1"/>
    <property type="match status" value="1"/>
</dbReference>
<dbReference type="CDD" id="cd05579">
    <property type="entry name" value="STKc_MAST_like"/>
    <property type="match status" value="1"/>
</dbReference>
<keyword evidence="3 17" id="KW-0723">Serine/threonine-protein kinase</keyword>
<feature type="region of interest" description="Disordered" evidence="14">
    <location>
        <begin position="1024"/>
        <end position="1045"/>
    </location>
</feature>
<evidence type="ECO:0000259" key="15">
    <source>
        <dbReference type="PROSITE" id="PS50011"/>
    </source>
</evidence>
<dbReference type="EC" id="2.7.11.1" evidence="2"/>
<evidence type="ECO:0000313" key="18">
    <source>
        <dbReference type="Proteomes" id="UP001604277"/>
    </source>
</evidence>
<comment type="similarity">
    <text evidence="1">Belongs to the protein kinase superfamily. AGC Ser/Thr protein kinase family.</text>
</comment>
<comment type="catalytic activity">
    <reaction evidence="13">
        <text>L-seryl-[protein] + ATP = O-phospho-L-seryl-[protein] + ADP + H(+)</text>
        <dbReference type="Rhea" id="RHEA:17989"/>
        <dbReference type="Rhea" id="RHEA-COMP:9863"/>
        <dbReference type="Rhea" id="RHEA-COMP:11604"/>
        <dbReference type="ChEBI" id="CHEBI:15378"/>
        <dbReference type="ChEBI" id="CHEBI:29999"/>
        <dbReference type="ChEBI" id="CHEBI:30616"/>
        <dbReference type="ChEBI" id="CHEBI:83421"/>
        <dbReference type="ChEBI" id="CHEBI:456216"/>
        <dbReference type="EC" id="2.7.11.1"/>
    </reaction>
</comment>
<organism evidence="17 18">
    <name type="scientific">Forsythia ovata</name>
    <dbReference type="NCBI Taxonomy" id="205694"/>
    <lineage>
        <taxon>Eukaryota</taxon>
        <taxon>Viridiplantae</taxon>
        <taxon>Streptophyta</taxon>
        <taxon>Embryophyta</taxon>
        <taxon>Tracheophyta</taxon>
        <taxon>Spermatophyta</taxon>
        <taxon>Magnoliopsida</taxon>
        <taxon>eudicotyledons</taxon>
        <taxon>Gunneridae</taxon>
        <taxon>Pentapetalae</taxon>
        <taxon>asterids</taxon>
        <taxon>lamiids</taxon>
        <taxon>Lamiales</taxon>
        <taxon>Oleaceae</taxon>
        <taxon>Forsythieae</taxon>
        <taxon>Forsythia</taxon>
    </lineage>
</organism>
<accession>A0ABD1PFY6</accession>
<keyword evidence="8" id="KW-0863">Zinc-finger</keyword>
<evidence type="ECO:0000256" key="6">
    <source>
        <dbReference type="ARBA" id="ARBA00022723"/>
    </source>
</evidence>
<feature type="compositionally biased region" description="Polar residues" evidence="14">
    <location>
        <begin position="535"/>
        <end position="551"/>
    </location>
</feature>
<dbReference type="PROSITE" id="PS50011">
    <property type="entry name" value="PROTEIN_KINASE_DOM"/>
    <property type="match status" value="1"/>
</dbReference>
<evidence type="ECO:0000256" key="8">
    <source>
        <dbReference type="ARBA" id="ARBA00022771"/>
    </source>
</evidence>